<feature type="compositionally biased region" description="Pro residues" evidence="3">
    <location>
        <begin position="1"/>
        <end position="14"/>
    </location>
</feature>
<keyword evidence="7" id="KW-1185">Reference proteome</keyword>
<dbReference type="AlphaFoldDB" id="A0A453Q175"/>
<reference evidence="7" key="2">
    <citation type="journal article" date="2017" name="Nat. Plants">
        <title>The Aegilops tauschii genome reveals multiple impacts of transposons.</title>
        <authorList>
            <person name="Zhao G."/>
            <person name="Zou C."/>
            <person name="Li K."/>
            <person name="Wang K."/>
            <person name="Li T."/>
            <person name="Gao L."/>
            <person name="Zhang X."/>
            <person name="Wang H."/>
            <person name="Yang Z."/>
            <person name="Liu X."/>
            <person name="Jiang W."/>
            <person name="Mao L."/>
            <person name="Kong X."/>
            <person name="Jiao Y."/>
            <person name="Jia J."/>
        </authorList>
    </citation>
    <scope>NUCLEOTIDE SEQUENCE [LARGE SCALE GENOMIC DNA]</scope>
    <source>
        <strain evidence="7">cv. AL8/78</strain>
    </source>
</reference>
<reference evidence="7" key="1">
    <citation type="journal article" date="2014" name="Science">
        <title>Ancient hybridizations among the ancestral genomes of bread wheat.</title>
        <authorList>
            <consortium name="International Wheat Genome Sequencing Consortium,"/>
            <person name="Marcussen T."/>
            <person name="Sandve S.R."/>
            <person name="Heier L."/>
            <person name="Spannagl M."/>
            <person name="Pfeifer M."/>
            <person name="Jakobsen K.S."/>
            <person name="Wulff B.B."/>
            <person name="Steuernagel B."/>
            <person name="Mayer K.F."/>
            <person name="Olsen O.A."/>
        </authorList>
    </citation>
    <scope>NUCLEOTIDE SEQUENCE [LARGE SCALE GENOMIC DNA]</scope>
    <source>
        <strain evidence="7">cv. AL8/78</strain>
    </source>
</reference>
<evidence type="ECO:0000313" key="6">
    <source>
        <dbReference type="EnsemblPlants" id="AET6Gv20943400.13"/>
    </source>
</evidence>
<dbReference type="GO" id="GO:0005524">
    <property type="term" value="F:ATP binding"/>
    <property type="evidence" value="ECO:0007669"/>
    <property type="project" value="UniProtKB-KW"/>
</dbReference>
<reference evidence="6" key="5">
    <citation type="journal article" date="2021" name="G3 (Bethesda)">
        <title>Aegilops tauschii genome assembly Aet v5.0 features greater sequence contiguity and improved annotation.</title>
        <authorList>
            <person name="Wang L."/>
            <person name="Zhu T."/>
            <person name="Rodriguez J.C."/>
            <person name="Deal K.R."/>
            <person name="Dubcovsky J."/>
            <person name="McGuire P.E."/>
            <person name="Lux T."/>
            <person name="Spannagl M."/>
            <person name="Mayer K.F.X."/>
            <person name="Baldrich P."/>
            <person name="Meyers B.C."/>
            <person name="Huo N."/>
            <person name="Gu Y.Q."/>
            <person name="Zhou H."/>
            <person name="Devos K.M."/>
            <person name="Bennetzen J.L."/>
            <person name="Unver T."/>
            <person name="Budak H."/>
            <person name="Gulick P.J."/>
            <person name="Galiba G."/>
            <person name="Kalapos B."/>
            <person name="Nelson D.R."/>
            <person name="Li P."/>
            <person name="You F.M."/>
            <person name="Luo M.C."/>
            <person name="Dvorak J."/>
        </authorList>
    </citation>
    <scope>NUCLEOTIDE SEQUENCE [LARGE SCALE GENOMIC DNA]</scope>
    <source>
        <strain evidence="6">cv. AL8/78</strain>
    </source>
</reference>
<evidence type="ECO:0000256" key="3">
    <source>
        <dbReference type="SAM" id="MobiDB-lite"/>
    </source>
</evidence>
<accession>A0A453Q175</accession>
<dbReference type="Proteomes" id="UP000015105">
    <property type="component" value="Chromosome 6D"/>
</dbReference>
<dbReference type="Pfam" id="PF23180">
    <property type="entry name" value="ALE2_N"/>
    <property type="match status" value="1"/>
</dbReference>
<keyword evidence="1" id="KW-0547">Nucleotide-binding</keyword>
<name>A0A453Q175_AEGTS</name>
<feature type="transmembrane region" description="Helical" evidence="4">
    <location>
        <begin position="227"/>
        <end position="251"/>
    </location>
</feature>
<sequence length="284" mass="30847">ANIQPSPSPHPSNPPEARVFGPRISPAFSPAELSPRSPGIAVHSHKHHRRRHHAPPPSLSLPPEAGCSSTVCTEPLSSTPIGSPCGCVLPLSVIVDIAVAPYLLFMHTAELEVEVAAGTFLKQSQVKIMAAIPSVQDDQKTRVTFYLVPLREHFDRYTASLISDRFWNKKVQINSSVFGAYEVINITYPGLGPAPPAMSSLTSGPPGNGEYPITADVHHQKKKLDSWIIVVVAGSSLVLIMGCIALIILIVKLKRFKRFHEAGNPVITPSVKRRHGKIDSFCCR</sequence>
<protein>
    <recommendedName>
        <fullName evidence="5">Receptor-like PK ALE2 N-terminal domain-containing protein</fullName>
    </recommendedName>
</protein>
<reference evidence="6" key="3">
    <citation type="journal article" date="2017" name="Nature">
        <title>Genome sequence of the progenitor of the wheat D genome Aegilops tauschii.</title>
        <authorList>
            <person name="Luo M.C."/>
            <person name="Gu Y.Q."/>
            <person name="Puiu D."/>
            <person name="Wang H."/>
            <person name="Twardziok S.O."/>
            <person name="Deal K.R."/>
            <person name="Huo N."/>
            <person name="Zhu T."/>
            <person name="Wang L."/>
            <person name="Wang Y."/>
            <person name="McGuire P.E."/>
            <person name="Liu S."/>
            <person name="Long H."/>
            <person name="Ramasamy R.K."/>
            <person name="Rodriguez J.C."/>
            <person name="Van S.L."/>
            <person name="Yuan L."/>
            <person name="Wang Z."/>
            <person name="Xia Z."/>
            <person name="Xiao L."/>
            <person name="Anderson O.D."/>
            <person name="Ouyang S."/>
            <person name="Liang Y."/>
            <person name="Zimin A.V."/>
            <person name="Pertea G."/>
            <person name="Qi P."/>
            <person name="Bennetzen J.L."/>
            <person name="Dai X."/>
            <person name="Dawson M.W."/>
            <person name="Muller H.G."/>
            <person name="Kugler K."/>
            <person name="Rivarola-Duarte L."/>
            <person name="Spannagl M."/>
            <person name="Mayer K.F.X."/>
            <person name="Lu F.H."/>
            <person name="Bevan M.W."/>
            <person name="Leroy P."/>
            <person name="Li P."/>
            <person name="You F.M."/>
            <person name="Sun Q."/>
            <person name="Liu Z."/>
            <person name="Lyons E."/>
            <person name="Wicker T."/>
            <person name="Salzberg S.L."/>
            <person name="Devos K.M."/>
            <person name="Dvorak J."/>
        </authorList>
    </citation>
    <scope>NUCLEOTIDE SEQUENCE [LARGE SCALE GENOMIC DNA]</scope>
    <source>
        <strain evidence="6">cv. AL8/78</strain>
    </source>
</reference>
<feature type="domain" description="Receptor-like PK ALE2 N-terminal" evidence="5">
    <location>
        <begin position="73"/>
        <end position="191"/>
    </location>
</feature>
<feature type="region of interest" description="Disordered" evidence="3">
    <location>
        <begin position="1"/>
        <end position="64"/>
    </location>
</feature>
<evidence type="ECO:0000259" key="5">
    <source>
        <dbReference type="Pfam" id="PF23180"/>
    </source>
</evidence>
<keyword evidence="4" id="KW-0472">Membrane</keyword>
<evidence type="ECO:0000256" key="4">
    <source>
        <dbReference type="SAM" id="Phobius"/>
    </source>
</evidence>
<feature type="compositionally biased region" description="Basic residues" evidence="3">
    <location>
        <begin position="43"/>
        <end position="54"/>
    </location>
</feature>
<keyword evidence="2" id="KW-0067">ATP-binding</keyword>
<keyword evidence="4" id="KW-0812">Transmembrane</keyword>
<evidence type="ECO:0000256" key="1">
    <source>
        <dbReference type="ARBA" id="ARBA00022741"/>
    </source>
</evidence>
<proteinExistence type="predicted"/>
<dbReference type="PANTHER" id="PTHR47989:SF40">
    <property type="entry name" value="RECEPTOR-LIKE SERINE_THREONINE-PROTEIN KINASE ALE2"/>
    <property type="match status" value="1"/>
</dbReference>
<reference evidence="6" key="4">
    <citation type="submission" date="2019-03" db="UniProtKB">
        <authorList>
            <consortium name="EnsemblPlants"/>
        </authorList>
    </citation>
    <scope>IDENTIFICATION</scope>
</reference>
<dbReference type="PANTHER" id="PTHR47989">
    <property type="entry name" value="OS01G0750732 PROTEIN"/>
    <property type="match status" value="1"/>
</dbReference>
<organism evidence="6 7">
    <name type="scientific">Aegilops tauschii subsp. strangulata</name>
    <name type="common">Goatgrass</name>
    <dbReference type="NCBI Taxonomy" id="200361"/>
    <lineage>
        <taxon>Eukaryota</taxon>
        <taxon>Viridiplantae</taxon>
        <taxon>Streptophyta</taxon>
        <taxon>Embryophyta</taxon>
        <taxon>Tracheophyta</taxon>
        <taxon>Spermatophyta</taxon>
        <taxon>Magnoliopsida</taxon>
        <taxon>Liliopsida</taxon>
        <taxon>Poales</taxon>
        <taxon>Poaceae</taxon>
        <taxon>BOP clade</taxon>
        <taxon>Pooideae</taxon>
        <taxon>Triticodae</taxon>
        <taxon>Triticeae</taxon>
        <taxon>Triticinae</taxon>
        <taxon>Aegilops</taxon>
    </lineage>
</organism>
<dbReference type="InterPro" id="IPR057597">
    <property type="entry name" value="ALE2_N"/>
</dbReference>
<keyword evidence="4" id="KW-1133">Transmembrane helix</keyword>
<dbReference type="EnsemblPlants" id="AET6Gv20943400.13">
    <property type="protein sequence ID" value="AET6Gv20943400.13"/>
    <property type="gene ID" value="AET6Gv20943400"/>
</dbReference>
<dbReference type="Gramene" id="AET6Gv20943400.13">
    <property type="protein sequence ID" value="AET6Gv20943400.13"/>
    <property type="gene ID" value="AET6Gv20943400"/>
</dbReference>
<evidence type="ECO:0000256" key="2">
    <source>
        <dbReference type="ARBA" id="ARBA00022840"/>
    </source>
</evidence>
<evidence type="ECO:0000313" key="7">
    <source>
        <dbReference type="Proteomes" id="UP000015105"/>
    </source>
</evidence>